<evidence type="ECO:0000313" key="2">
    <source>
        <dbReference type="Proteomes" id="UP001428341"/>
    </source>
</evidence>
<evidence type="ECO:0000313" key="1">
    <source>
        <dbReference type="EMBL" id="KAK9187226.1"/>
    </source>
</evidence>
<organism evidence="1 2">
    <name type="scientific">Citrus x changshan-huyou</name>
    <dbReference type="NCBI Taxonomy" id="2935761"/>
    <lineage>
        <taxon>Eukaryota</taxon>
        <taxon>Viridiplantae</taxon>
        <taxon>Streptophyta</taxon>
        <taxon>Embryophyta</taxon>
        <taxon>Tracheophyta</taxon>
        <taxon>Spermatophyta</taxon>
        <taxon>Magnoliopsida</taxon>
        <taxon>eudicotyledons</taxon>
        <taxon>Gunneridae</taxon>
        <taxon>Pentapetalae</taxon>
        <taxon>rosids</taxon>
        <taxon>malvids</taxon>
        <taxon>Sapindales</taxon>
        <taxon>Rutaceae</taxon>
        <taxon>Aurantioideae</taxon>
        <taxon>Citrus</taxon>
    </lineage>
</organism>
<accession>A0AAP0LV42</accession>
<proteinExistence type="predicted"/>
<name>A0AAP0LV42_9ROSI</name>
<dbReference type="Proteomes" id="UP001428341">
    <property type="component" value="Unassembled WGS sequence"/>
</dbReference>
<sequence length="51" mass="5917">MFLFILKNIKVKISGSGFRICGFTQTRNRTQRYPGYKNSIRIPDLKFFGTG</sequence>
<protein>
    <submittedName>
        <fullName evidence="1">Uncharacterized protein</fullName>
    </submittedName>
</protein>
<gene>
    <name evidence="1" type="ORF">WN944_018618</name>
</gene>
<dbReference type="EMBL" id="JBCGBO010000007">
    <property type="protein sequence ID" value="KAK9187226.1"/>
    <property type="molecule type" value="Genomic_DNA"/>
</dbReference>
<keyword evidence="2" id="KW-1185">Reference proteome</keyword>
<comment type="caution">
    <text evidence="1">The sequence shown here is derived from an EMBL/GenBank/DDBJ whole genome shotgun (WGS) entry which is preliminary data.</text>
</comment>
<reference evidence="1 2" key="1">
    <citation type="submission" date="2024-05" db="EMBL/GenBank/DDBJ databases">
        <title>Haplotype-resolved chromosome-level genome assembly of Huyou (Citrus changshanensis).</title>
        <authorList>
            <person name="Miao C."/>
            <person name="Chen W."/>
            <person name="Wu Y."/>
            <person name="Wang L."/>
            <person name="Zhao S."/>
            <person name="Grierson D."/>
            <person name="Xu C."/>
            <person name="Chen K."/>
        </authorList>
    </citation>
    <scope>NUCLEOTIDE SEQUENCE [LARGE SCALE GENOMIC DNA]</scope>
    <source>
        <strain evidence="1">01-14</strain>
        <tissue evidence="1">Leaf</tissue>
    </source>
</reference>
<dbReference type="AlphaFoldDB" id="A0AAP0LV42"/>